<evidence type="ECO:0000313" key="1">
    <source>
        <dbReference type="EMBL" id="PWE52981.1"/>
    </source>
</evidence>
<reference evidence="1 2" key="1">
    <citation type="submission" date="2018-05" db="EMBL/GenBank/DDBJ databases">
        <title>The draft genome of strain NS-104.</title>
        <authorList>
            <person name="Hang P."/>
            <person name="Jiang J."/>
        </authorList>
    </citation>
    <scope>NUCLEOTIDE SEQUENCE [LARGE SCALE GENOMIC DNA]</scope>
    <source>
        <strain evidence="1 2">NS-104</strain>
    </source>
</reference>
<dbReference type="EMBL" id="QFBC01000019">
    <property type="protein sequence ID" value="PWE52981.1"/>
    <property type="molecule type" value="Genomic_DNA"/>
</dbReference>
<keyword evidence="2" id="KW-1185">Reference proteome</keyword>
<accession>A0A2U2DIB2</accession>
<gene>
    <name evidence="1" type="ORF">DEM27_28265</name>
</gene>
<name>A0A2U2DIB2_9HYPH</name>
<dbReference type="AlphaFoldDB" id="A0A2U2DIB2"/>
<sequence length="62" mass="6785">MTEGQGDLHTFPAVLANLLEQSGPCRATTGDRASHDLARQWKCTSDLVIMILAWVRDPVGFS</sequence>
<dbReference type="Proteomes" id="UP000245252">
    <property type="component" value="Unassembled WGS sequence"/>
</dbReference>
<protein>
    <submittedName>
        <fullName evidence="1">Uncharacterized protein</fullName>
    </submittedName>
</protein>
<comment type="caution">
    <text evidence="1">The sequence shown here is derived from an EMBL/GenBank/DDBJ whole genome shotgun (WGS) entry which is preliminary data.</text>
</comment>
<organism evidence="1 2">
    <name type="scientific">Metarhizobium album</name>
    <dbReference type="NCBI Taxonomy" id="2182425"/>
    <lineage>
        <taxon>Bacteria</taxon>
        <taxon>Pseudomonadati</taxon>
        <taxon>Pseudomonadota</taxon>
        <taxon>Alphaproteobacteria</taxon>
        <taxon>Hyphomicrobiales</taxon>
        <taxon>Rhizobiaceae</taxon>
        <taxon>Metarhizobium</taxon>
    </lineage>
</organism>
<proteinExistence type="predicted"/>
<evidence type="ECO:0000313" key="2">
    <source>
        <dbReference type="Proteomes" id="UP000245252"/>
    </source>
</evidence>